<dbReference type="RefSeq" id="WP_003859279.1">
    <property type="nucleotide sequence ID" value="NZ_CP011309.1"/>
</dbReference>
<dbReference type="InterPro" id="IPR018181">
    <property type="entry name" value="Heat_shock_70_CS"/>
</dbReference>
<dbReference type="GO" id="GO:0005524">
    <property type="term" value="F:ATP binding"/>
    <property type="evidence" value="ECO:0007669"/>
    <property type="project" value="UniProtKB-KW"/>
</dbReference>
<comment type="similarity">
    <text evidence="1">Belongs to the heat shock protein 70 family.</text>
</comment>
<sequence>MRFGLDLGTTRTIAAAVDRGNYPIVTVEDSLGDTHDFIPSVVALKADRIVAGWDAIEVGQDHPSFVRSFKRLLSEPNVTEATPVYLGDHVHPLGAVLEAFAENVVTALRAFQTQLGDTSPIEVVIGVPANSHSAQRLLTMSAFSATGITVVGLVNEPSAAAFEYTHRHARTLNSKRQAIVVYDLGGGTFDSSLIRIDGTHHEVVSSIGISRLGGDDFDEILLQCALKAAGRQHDAFGKRAKNTLLDESRNAKEALVPQSRRLVLEIGDDDITVPVNKFYEAATPLVEKSLSIMEPLIGVDDLKDSDIAGIYLVGGGSSLPLVSRLLRERFGRRVHRSPFPSGSTAVGLAIAADPSSGFHLRDRVARGIGVFREHDSGRAVSFDPLIAPDTDSATVAKRCYKAVHNIGWFRFVEYSTVSEDGSPGDISLLSEIKIPFDSSITDVDATEISRFDGPEVEETITVNDNGVASISIKVLGGVTVEHTI</sequence>
<dbReference type="PRINTS" id="PR00301">
    <property type="entry name" value="HEATSHOCK70"/>
</dbReference>
<protein>
    <submittedName>
        <fullName evidence="6">Molecular chaperone Hsp70</fullName>
    </submittedName>
</protein>
<evidence type="ECO:0000256" key="4">
    <source>
        <dbReference type="ARBA" id="ARBA00023016"/>
    </source>
</evidence>
<dbReference type="HOGENOM" id="CLU_040884_0_0_11"/>
<name>A0A0F6SRK8_9CORY</name>
<gene>
    <name evidence="6" type="ORF">YH66_11505</name>
</gene>
<dbReference type="Gene3D" id="3.30.420.40">
    <property type="match status" value="2"/>
</dbReference>
<accession>A0A0F6SRK8</accession>
<dbReference type="Pfam" id="PF00012">
    <property type="entry name" value="HSP70"/>
    <property type="match status" value="1"/>
</dbReference>
<evidence type="ECO:0000313" key="7">
    <source>
        <dbReference type="Proteomes" id="UP000034037"/>
    </source>
</evidence>
<dbReference type="PANTHER" id="PTHR19375">
    <property type="entry name" value="HEAT SHOCK PROTEIN 70KDA"/>
    <property type="match status" value="1"/>
</dbReference>
<reference evidence="6 7" key="1">
    <citation type="submission" date="2015-04" db="EMBL/GenBank/DDBJ databases">
        <title>Complete Genome Sequence of Brevibacterium flavum ATCC 15168.</title>
        <authorList>
            <person name="Ahn J."/>
            <person name="Park G."/>
            <person name="Jeon W."/>
            <person name="Jang Y."/>
            <person name="Jang M."/>
            <person name="Lee H."/>
            <person name="Lee H."/>
        </authorList>
    </citation>
    <scope>NUCLEOTIDE SEQUENCE [LARGE SCALE GENOMIC DNA]</scope>
    <source>
        <strain evidence="6 7">ATCC 15168</strain>
    </source>
</reference>
<dbReference type="EMBL" id="CP011309">
    <property type="protein sequence ID" value="AKF28134.1"/>
    <property type="molecule type" value="Genomic_DNA"/>
</dbReference>
<evidence type="ECO:0000313" key="6">
    <source>
        <dbReference type="EMBL" id="AKF28134.1"/>
    </source>
</evidence>
<keyword evidence="4" id="KW-0346">Stress response</keyword>
<dbReference type="InterPro" id="IPR013126">
    <property type="entry name" value="Hsp_70_fam"/>
</dbReference>
<dbReference type="Proteomes" id="UP000034037">
    <property type="component" value="Chromosome"/>
</dbReference>
<keyword evidence="3" id="KW-0067">ATP-binding</keyword>
<evidence type="ECO:0000256" key="2">
    <source>
        <dbReference type="ARBA" id="ARBA00022741"/>
    </source>
</evidence>
<proteinExistence type="inferred from homology"/>
<evidence type="ECO:0000256" key="3">
    <source>
        <dbReference type="ARBA" id="ARBA00022840"/>
    </source>
</evidence>
<dbReference type="AlphaFoldDB" id="A0A0F6SRK8"/>
<dbReference type="InterPro" id="IPR043129">
    <property type="entry name" value="ATPase_NBD"/>
</dbReference>
<dbReference type="PATRIC" id="fig|92706.3.peg.2412"/>
<evidence type="ECO:0000256" key="1">
    <source>
        <dbReference type="ARBA" id="ARBA00007381"/>
    </source>
</evidence>
<organism evidence="6 7">
    <name type="scientific">[Brevibacterium] flavum</name>
    <dbReference type="NCBI Taxonomy" id="92706"/>
    <lineage>
        <taxon>Bacteria</taxon>
        <taxon>Bacillati</taxon>
        <taxon>Actinomycetota</taxon>
        <taxon>Actinomycetes</taxon>
        <taxon>Mycobacteriales</taxon>
        <taxon>Corynebacteriaceae</taxon>
        <taxon>Corynebacterium</taxon>
    </lineage>
</organism>
<dbReference type="PROSITE" id="PS00329">
    <property type="entry name" value="HSP70_2"/>
    <property type="match status" value="1"/>
</dbReference>
<keyword evidence="7" id="KW-1185">Reference proteome</keyword>
<dbReference type="SUPFAM" id="SSF53067">
    <property type="entry name" value="Actin-like ATPase domain"/>
    <property type="match status" value="2"/>
</dbReference>
<dbReference type="GO" id="GO:0140662">
    <property type="term" value="F:ATP-dependent protein folding chaperone"/>
    <property type="evidence" value="ECO:0007669"/>
    <property type="project" value="InterPro"/>
</dbReference>
<evidence type="ECO:0000256" key="5">
    <source>
        <dbReference type="ARBA" id="ARBA00023186"/>
    </source>
</evidence>
<keyword evidence="2" id="KW-0547">Nucleotide-binding</keyword>
<keyword evidence="5" id="KW-0143">Chaperone</keyword>
<dbReference type="Gene3D" id="3.90.640.10">
    <property type="entry name" value="Actin, Chain A, domain 4"/>
    <property type="match status" value="1"/>
</dbReference>